<keyword evidence="5" id="KW-1185">Reference proteome</keyword>
<dbReference type="RefSeq" id="WP_148337608.1">
    <property type="nucleotide sequence ID" value="NZ_LR699119.1"/>
</dbReference>
<organism evidence="4 5">
    <name type="scientific">Aquicella siphonis</name>
    <dbReference type="NCBI Taxonomy" id="254247"/>
    <lineage>
        <taxon>Bacteria</taxon>
        <taxon>Pseudomonadati</taxon>
        <taxon>Pseudomonadota</taxon>
        <taxon>Gammaproteobacteria</taxon>
        <taxon>Legionellales</taxon>
        <taxon>Coxiellaceae</taxon>
        <taxon>Aquicella</taxon>
    </lineage>
</organism>
<dbReference type="InterPro" id="IPR029069">
    <property type="entry name" value="HotDog_dom_sf"/>
</dbReference>
<dbReference type="AlphaFoldDB" id="A0A5E4PEQ9"/>
<keyword evidence="2" id="KW-0378">Hydrolase</keyword>
<sequence length="155" mass="16991">MGNESSENNPLLQLLSTTFTTIPFNQMLGLQLDRIEAEHVVMNFSMKNELIGNYLYGILHGGVISSVLDMAGGMVVMANSILKNQEKPVAELVGIVGKTSTIDLHINYVNPGRGNLFIAKAWLTKSGKKISFARMELFNEDELLIATGSATYLLK</sequence>
<dbReference type="NCBIfam" id="NF008675">
    <property type="entry name" value="PRK11688.1"/>
    <property type="match status" value="1"/>
</dbReference>
<dbReference type="Proteomes" id="UP000324194">
    <property type="component" value="Chromosome 1"/>
</dbReference>
<name>A0A5E4PEQ9_9COXI</name>
<dbReference type="CDD" id="cd03443">
    <property type="entry name" value="PaaI_thioesterase"/>
    <property type="match status" value="1"/>
</dbReference>
<dbReference type="Pfam" id="PF03061">
    <property type="entry name" value="4HBT"/>
    <property type="match status" value="1"/>
</dbReference>
<protein>
    <recommendedName>
        <fullName evidence="3">Thioesterase domain-containing protein</fullName>
    </recommendedName>
</protein>
<dbReference type="PANTHER" id="PTHR21660:SF1">
    <property type="entry name" value="ACYL-COENZYME A THIOESTERASE 13"/>
    <property type="match status" value="1"/>
</dbReference>
<evidence type="ECO:0000313" key="5">
    <source>
        <dbReference type="Proteomes" id="UP000324194"/>
    </source>
</evidence>
<dbReference type="InterPro" id="IPR003736">
    <property type="entry name" value="PAAI_dom"/>
</dbReference>
<dbReference type="InterPro" id="IPR006683">
    <property type="entry name" value="Thioestr_dom"/>
</dbReference>
<dbReference type="EMBL" id="LR699119">
    <property type="protein sequence ID" value="VVC74841.1"/>
    <property type="molecule type" value="Genomic_DNA"/>
</dbReference>
<dbReference type="KEGG" id="asip:AQUSIP_01130"/>
<evidence type="ECO:0000256" key="2">
    <source>
        <dbReference type="ARBA" id="ARBA00022801"/>
    </source>
</evidence>
<comment type="similarity">
    <text evidence="1">Belongs to the thioesterase PaaI family.</text>
</comment>
<gene>
    <name evidence="4" type="ORF">AQUSIP_01130</name>
</gene>
<reference evidence="4 5" key="1">
    <citation type="submission" date="2019-08" db="EMBL/GenBank/DDBJ databases">
        <authorList>
            <person name="Guy L."/>
        </authorList>
    </citation>
    <scope>NUCLEOTIDE SEQUENCE [LARGE SCALE GENOMIC DNA]</scope>
    <source>
        <strain evidence="4 5">SGT-108</strain>
    </source>
</reference>
<evidence type="ECO:0000256" key="1">
    <source>
        <dbReference type="ARBA" id="ARBA00008324"/>
    </source>
</evidence>
<dbReference type="PANTHER" id="PTHR21660">
    <property type="entry name" value="THIOESTERASE SUPERFAMILY MEMBER-RELATED"/>
    <property type="match status" value="1"/>
</dbReference>
<evidence type="ECO:0000313" key="4">
    <source>
        <dbReference type="EMBL" id="VVC74841.1"/>
    </source>
</evidence>
<accession>A0A5E4PEQ9</accession>
<dbReference type="Gene3D" id="3.10.129.10">
    <property type="entry name" value="Hotdog Thioesterase"/>
    <property type="match status" value="1"/>
</dbReference>
<dbReference type="NCBIfam" id="TIGR00369">
    <property type="entry name" value="unchar_dom_1"/>
    <property type="match status" value="1"/>
</dbReference>
<proteinExistence type="inferred from homology"/>
<dbReference type="GO" id="GO:0047617">
    <property type="term" value="F:fatty acyl-CoA hydrolase activity"/>
    <property type="evidence" value="ECO:0007669"/>
    <property type="project" value="InterPro"/>
</dbReference>
<dbReference type="InterPro" id="IPR039298">
    <property type="entry name" value="ACOT13"/>
</dbReference>
<dbReference type="OrthoDB" id="9813158at2"/>
<evidence type="ECO:0000259" key="3">
    <source>
        <dbReference type="Pfam" id="PF03061"/>
    </source>
</evidence>
<feature type="domain" description="Thioesterase" evidence="3">
    <location>
        <begin position="56"/>
        <end position="145"/>
    </location>
</feature>
<dbReference type="SUPFAM" id="SSF54637">
    <property type="entry name" value="Thioesterase/thiol ester dehydrase-isomerase"/>
    <property type="match status" value="1"/>
</dbReference>